<dbReference type="Proteomes" id="UP000011885">
    <property type="component" value="Unassembled WGS sequence"/>
</dbReference>
<comment type="caution">
    <text evidence="1">The sequence shown here is derived from an EMBL/GenBank/DDBJ whole genome shotgun (WGS) entry which is preliminary data.</text>
</comment>
<protein>
    <submittedName>
        <fullName evidence="1">Uncharacterized protein</fullName>
    </submittedName>
</protein>
<evidence type="ECO:0000313" key="2">
    <source>
        <dbReference type="Proteomes" id="UP000011885"/>
    </source>
</evidence>
<gene>
    <name evidence="1" type="ORF">RSSM_04789</name>
</gene>
<sequence>MRDESFANAAGCLTTETHSHGRVMLRVNAASKVVAKHTSISIQF</sequence>
<organism evidence="1 2">
    <name type="scientific">Rhodopirellula sallentina SM41</name>
    <dbReference type="NCBI Taxonomy" id="1263870"/>
    <lineage>
        <taxon>Bacteria</taxon>
        <taxon>Pseudomonadati</taxon>
        <taxon>Planctomycetota</taxon>
        <taxon>Planctomycetia</taxon>
        <taxon>Pirellulales</taxon>
        <taxon>Pirellulaceae</taxon>
        <taxon>Rhodopirellula</taxon>
    </lineage>
</organism>
<dbReference type="EMBL" id="ANOH01000331">
    <property type="protein sequence ID" value="EMI53767.1"/>
    <property type="molecule type" value="Genomic_DNA"/>
</dbReference>
<dbReference type="AlphaFoldDB" id="M5TX30"/>
<keyword evidence="2" id="KW-1185">Reference proteome</keyword>
<name>M5TX30_9BACT</name>
<reference evidence="1 2" key="1">
    <citation type="journal article" date="2013" name="Mar. Genomics">
        <title>Expression of sulfatases in Rhodopirellula baltica and the diversity of sulfatases in the genus Rhodopirellula.</title>
        <authorList>
            <person name="Wegner C.E."/>
            <person name="Richter-Heitmann T."/>
            <person name="Klindworth A."/>
            <person name="Klockow C."/>
            <person name="Richter M."/>
            <person name="Achstetter T."/>
            <person name="Glockner F.O."/>
            <person name="Harder J."/>
        </authorList>
    </citation>
    <scope>NUCLEOTIDE SEQUENCE [LARGE SCALE GENOMIC DNA]</scope>
    <source>
        <strain evidence="1 2">SM41</strain>
    </source>
</reference>
<proteinExistence type="predicted"/>
<evidence type="ECO:0000313" key="1">
    <source>
        <dbReference type="EMBL" id="EMI53767.1"/>
    </source>
</evidence>
<accession>M5TX30</accession>